<name>A0A7T0H0D7_9ENTR</name>
<dbReference type="InterPro" id="IPR006315">
    <property type="entry name" value="OM_autotransptr_brl_dom"/>
</dbReference>
<dbReference type="SUPFAM" id="SSF51126">
    <property type="entry name" value="Pectin lyase-like"/>
    <property type="match status" value="2"/>
</dbReference>
<dbReference type="NCBIfam" id="TIGR01414">
    <property type="entry name" value="autotrans_barl"/>
    <property type="match status" value="1"/>
</dbReference>
<keyword evidence="2" id="KW-0843">Virulence</keyword>
<dbReference type="Pfam" id="PF03797">
    <property type="entry name" value="Autotransporter"/>
    <property type="match status" value="1"/>
</dbReference>
<evidence type="ECO:0000256" key="1">
    <source>
        <dbReference type="ARBA" id="ARBA00022729"/>
    </source>
</evidence>
<dbReference type="Gene3D" id="2.160.20.20">
    <property type="match status" value="2"/>
</dbReference>
<proteinExistence type="predicted"/>
<dbReference type="InterPro" id="IPR013425">
    <property type="entry name" value="Autotrns_rpt"/>
</dbReference>
<gene>
    <name evidence="4" type="ORF">IDM36_19965</name>
</gene>
<dbReference type="EMBL" id="CP061801">
    <property type="protein sequence ID" value="QPK00115.1"/>
    <property type="molecule type" value="Genomic_DNA"/>
</dbReference>
<dbReference type="InterPro" id="IPR011050">
    <property type="entry name" value="Pectin_lyase_fold/virulence"/>
</dbReference>
<evidence type="ECO:0000313" key="4">
    <source>
        <dbReference type="EMBL" id="QPK00115.1"/>
    </source>
</evidence>
<dbReference type="Pfam" id="PF18883">
    <property type="entry name" value="AC_1"/>
    <property type="match status" value="1"/>
</dbReference>
<protein>
    <submittedName>
        <fullName evidence="4">Autotransporter outer membrane beta-barrel domain-containing protein</fullName>
    </submittedName>
</protein>
<dbReference type="PANTHER" id="PTHR35037">
    <property type="entry name" value="C-TERMINAL REGION OF AIDA-LIKE PROTEIN"/>
    <property type="match status" value="1"/>
</dbReference>
<dbReference type="Pfam" id="PF13018">
    <property type="entry name" value="ESPR"/>
    <property type="match status" value="1"/>
</dbReference>
<dbReference type="Gene3D" id="2.40.128.130">
    <property type="entry name" value="Autotransporter beta-domain"/>
    <property type="match status" value="1"/>
</dbReference>
<accession>A0A7T0H0D7</accession>
<dbReference type="NCBIfam" id="TIGR02601">
    <property type="entry name" value="autotrns_rpt"/>
    <property type="match status" value="3"/>
</dbReference>
<keyword evidence="1" id="KW-0732">Signal</keyword>
<dbReference type="GO" id="GO:0019867">
    <property type="term" value="C:outer membrane"/>
    <property type="evidence" value="ECO:0007669"/>
    <property type="project" value="InterPro"/>
</dbReference>
<organism evidence="4">
    <name type="scientific">Enterobacter mori</name>
    <dbReference type="NCBI Taxonomy" id="539813"/>
    <lineage>
        <taxon>Bacteria</taxon>
        <taxon>Pseudomonadati</taxon>
        <taxon>Pseudomonadota</taxon>
        <taxon>Gammaproteobacteria</taxon>
        <taxon>Enterobacterales</taxon>
        <taxon>Enterobacteriaceae</taxon>
        <taxon>Enterobacter</taxon>
    </lineage>
</organism>
<dbReference type="InterPro" id="IPR012332">
    <property type="entry name" value="Autotransporter_pectin_lyase_C"/>
</dbReference>
<feature type="domain" description="Autotransporter" evidence="3">
    <location>
        <begin position="1335"/>
        <end position="1617"/>
    </location>
</feature>
<reference evidence="4" key="1">
    <citation type="submission" date="2020-09" db="EMBL/GenBank/DDBJ databases">
        <title>First Report of a novel Colistin-Resistant species of Enterobacter cloacae complex Producing MCR-5 isolated from hospital sewage water.</title>
        <authorList>
            <person name="Zhou K."/>
        </authorList>
    </citation>
    <scope>NUCLEOTIDE SEQUENCE [LARGE SCALE GENOMIC DNA]</scope>
    <source>
        <strain evidence="4">HSW1412</strain>
    </source>
</reference>
<evidence type="ECO:0000259" key="3">
    <source>
        <dbReference type="PROSITE" id="PS51208"/>
    </source>
</evidence>
<dbReference type="SUPFAM" id="SSF103515">
    <property type="entry name" value="Autotransporter"/>
    <property type="match status" value="1"/>
</dbReference>
<dbReference type="Pfam" id="PF12951">
    <property type="entry name" value="PATR"/>
    <property type="match status" value="3"/>
</dbReference>
<dbReference type="PANTHER" id="PTHR35037:SF3">
    <property type="entry name" value="C-TERMINAL REGION OF AIDA-LIKE PROTEIN"/>
    <property type="match status" value="1"/>
</dbReference>
<dbReference type="InterPro" id="IPR005546">
    <property type="entry name" value="Autotransporte_beta"/>
</dbReference>
<dbReference type="CDD" id="cd01344">
    <property type="entry name" value="PL2_Passenger_AT"/>
    <property type="match status" value="1"/>
</dbReference>
<dbReference type="InterPro" id="IPR043990">
    <property type="entry name" value="AC_1"/>
</dbReference>
<dbReference type="SMART" id="SM00869">
    <property type="entry name" value="Autotransporter"/>
    <property type="match status" value="1"/>
</dbReference>
<dbReference type="InterPro" id="IPR024973">
    <property type="entry name" value="ESPR"/>
</dbReference>
<dbReference type="InterPro" id="IPR051551">
    <property type="entry name" value="Autotransporter_adhesion"/>
</dbReference>
<dbReference type="InterPro" id="IPR036709">
    <property type="entry name" value="Autotransporte_beta_dom_sf"/>
</dbReference>
<dbReference type="PROSITE" id="PS51208">
    <property type="entry name" value="AUTOTRANSPORTER"/>
    <property type="match status" value="1"/>
</dbReference>
<sequence>MNKIYSIVWSAVRNMYVVTSELACGDSKLKTQAGINNIKISPDTQPEAQPTLKAKRTLLAQALIAALGVSSPFAMAGNTEEYTSVGENAITSTSIDYSSTDHGSALYVSGLGVSASNEEGGAITITTHGGGDFLSDTGGYAVSPAIEVNNGAQLTLYDATVEADGEYTSALYLEMGGQAELHGGEVSGNGNYGLIGLQNQSKLTLDSVDVTATPGTYSGYMPYAQSITVQNSHLIIENGSNLQLGANQINLNEGSTLDMSDSTVTTASAATDNPTIFAGASTVNITDSSVTNDYVADPMNSGYGSAIQAYSGSTLTLTGTTVTSNGIGIVVKGSTANITGSATSNITADNDAIQVTGQNNALKVHGATVNSSAAAALHVVSGATLTNNDAIIIDGNSTFTAPTALQLDSDVAINASDSTFDGNIVAGKTASTLDFNGSTIKNGSVTASGSRLSLDDSSTWTMADDTIADTLGSLDNAGTITMGGNTLAITNGLTLQSTSVLNIAQTDATTPLITTKDAALDGTLYIHSTPSPQTYTSDTELGAMAIIIDAQNAIVGDFDSVTIDAAATTPDYLTYSTGINPTDNTQYTLNMGLTWYADGTHSASGASGNFTLDAGDTFTVTGTLANQTGNANWDGKTLTKEGDGALTLSGNNTYTGGTTINGGTLTAASANALGTGAVANHATLVLGAGDTVNVTGGITTYTGATTTLAAGTTLDLGSSAFTQQDGSTLNIDLGASASSPIITAGSANLDGSLNITGIGNVTDPLQNNPNTFTLIDANSAISGDFDNLTIAGIDAKEVDFLTVDGRINASDSSQYQLAASLSWYADRDGAATDANGTFTLSNPDGSFNVAADLADVDSSLDPSSTTGWDGKTLTKEGGGELILSGNNSYSGGTDINDGTLTAASVNALGTGEVTNHASLVLDAGDTINATGGITTDTGATTTLAAGSSLDLGSGTLTQQSGSTLDVELGSTSAQQPLIIGDSATLDGTLQVGGAGMKDISSDAHLETITLMDMDNAIGGDFTSLSMDLTNSPDYLTVSGMINPDDDSQYLLTQALSWNATTTSATPAHGTFTLDAGKTFEVTSVLSDQTGNANWDGKTLTKAGKGTLVLSAENTYNGDTHVNDGTLWLTDTGVIGATSSTQNVNVASGATFGGTGTVNGNVNNSGSIAMSQNGETGHTLTINGDYRSTGGSLYMNTYMGDDNSTTDKLVISGDVSGTTAVTFTPTNSGDTGMATTNGIEVIDVGGTSVGGSGNDASFQMQGRVMMSAYEYRLYQHDDGNWYLNSTTLTPTPSDDGGDGGDVTPQYRADIGAYLGNQWMVRNLQMQTLYDREGSQYHNEDGSVWMRFKAGTSDSQAADGNVDINNNYSQFQLGGDVLTWSNGEQNLAVGGMGSYVNADTDSTGNKGADGSQFSAKGHTDGYNLGVYATWFADAKNHSGMYVDSWYQYGFYNNSVDNDGIGSEDYDSSASAISLETGYRYDTALQNGNTVSLTPQAQATWQHYSADSLTDHSGTRIDDQDSNSWNTRLGLRVDGKLHNSKGSVIQPFMEANWLYTSDDTSVSFNDMSVDQDIPANRAELKVGIKANLNSQWSVTGQVMGQKGNNDYSDLNGSLNVRYNW</sequence>
<evidence type="ECO:0000256" key="2">
    <source>
        <dbReference type="ARBA" id="ARBA00023026"/>
    </source>
</evidence>